<dbReference type="InterPro" id="IPR036291">
    <property type="entry name" value="NAD(P)-bd_dom_sf"/>
</dbReference>
<dbReference type="GO" id="GO:0048038">
    <property type="term" value="F:quinone binding"/>
    <property type="evidence" value="ECO:0007669"/>
    <property type="project" value="TreeGrafter"/>
</dbReference>
<dbReference type="PRINTS" id="PR00080">
    <property type="entry name" value="SDRFAMILY"/>
</dbReference>
<reference evidence="4 5" key="1">
    <citation type="submission" date="2019-09" db="EMBL/GenBank/DDBJ databases">
        <title>Genome sequence of Rhodovastum atsumiense, a diverse member of the Acetobacteraceae family of non-sulfur purple photosynthetic bacteria.</title>
        <authorList>
            <person name="Meyer T."/>
            <person name="Kyndt J."/>
        </authorList>
    </citation>
    <scope>NUCLEOTIDE SEQUENCE [LARGE SCALE GENOMIC DNA]</scope>
    <source>
        <strain evidence="4 5">DSM 21279</strain>
    </source>
</reference>
<dbReference type="RefSeq" id="WP_150040018.1">
    <property type="nucleotide sequence ID" value="NZ_OW485601.1"/>
</dbReference>
<evidence type="ECO:0000313" key="4">
    <source>
        <dbReference type="EMBL" id="KAA5613114.1"/>
    </source>
</evidence>
<protein>
    <submittedName>
        <fullName evidence="4">SDR family oxidoreductase</fullName>
    </submittedName>
</protein>
<dbReference type="OrthoDB" id="154414at2"/>
<dbReference type="EMBL" id="VWPK01000008">
    <property type="protein sequence ID" value="KAA5613114.1"/>
    <property type="molecule type" value="Genomic_DNA"/>
</dbReference>
<name>A0A5M6IXP2_9PROT</name>
<dbReference type="CDD" id="cd05233">
    <property type="entry name" value="SDR_c"/>
    <property type="match status" value="1"/>
</dbReference>
<proteinExistence type="inferred from homology"/>
<dbReference type="PRINTS" id="PR00081">
    <property type="entry name" value="GDHRDH"/>
</dbReference>
<evidence type="ECO:0000256" key="3">
    <source>
        <dbReference type="RuleBase" id="RU000363"/>
    </source>
</evidence>
<evidence type="ECO:0000256" key="1">
    <source>
        <dbReference type="ARBA" id="ARBA00006484"/>
    </source>
</evidence>
<dbReference type="PANTHER" id="PTHR42760">
    <property type="entry name" value="SHORT-CHAIN DEHYDROGENASES/REDUCTASES FAMILY MEMBER"/>
    <property type="match status" value="1"/>
</dbReference>
<dbReference type="Pfam" id="PF00106">
    <property type="entry name" value="adh_short"/>
    <property type="match status" value="1"/>
</dbReference>
<keyword evidence="5" id="KW-1185">Reference proteome</keyword>
<dbReference type="Proteomes" id="UP000325255">
    <property type="component" value="Unassembled WGS sequence"/>
</dbReference>
<dbReference type="GO" id="GO:0006633">
    <property type="term" value="P:fatty acid biosynthetic process"/>
    <property type="evidence" value="ECO:0007669"/>
    <property type="project" value="TreeGrafter"/>
</dbReference>
<dbReference type="Gene3D" id="3.40.50.720">
    <property type="entry name" value="NAD(P)-binding Rossmann-like Domain"/>
    <property type="match status" value="1"/>
</dbReference>
<gene>
    <name evidence="4" type="ORF">F1189_07085</name>
</gene>
<comment type="similarity">
    <text evidence="1 3">Belongs to the short-chain dehydrogenases/reductases (SDR) family.</text>
</comment>
<accession>A0A5M6IXP2</accession>
<keyword evidence="2" id="KW-0560">Oxidoreductase</keyword>
<comment type="caution">
    <text evidence="4">The sequence shown here is derived from an EMBL/GenBank/DDBJ whole genome shotgun (WGS) entry which is preliminary data.</text>
</comment>
<dbReference type="SUPFAM" id="SSF51735">
    <property type="entry name" value="NAD(P)-binding Rossmann-fold domains"/>
    <property type="match status" value="1"/>
</dbReference>
<evidence type="ECO:0000256" key="2">
    <source>
        <dbReference type="ARBA" id="ARBA00023002"/>
    </source>
</evidence>
<dbReference type="PANTHER" id="PTHR42760:SF133">
    <property type="entry name" value="3-OXOACYL-[ACYL-CARRIER-PROTEIN] REDUCTASE"/>
    <property type="match status" value="1"/>
</dbReference>
<dbReference type="AlphaFoldDB" id="A0A5M6IXP2"/>
<dbReference type="GO" id="GO:0016616">
    <property type="term" value="F:oxidoreductase activity, acting on the CH-OH group of donors, NAD or NADP as acceptor"/>
    <property type="evidence" value="ECO:0007669"/>
    <property type="project" value="TreeGrafter"/>
</dbReference>
<organism evidence="4 5">
    <name type="scientific">Rhodovastum atsumiense</name>
    <dbReference type="NCBI Taxonomy" id="504468"/>
    <lineage>
        <taxon>Bacteria</taxon>
        <taxon>Pseudomonadati</taxon>
        <taxon>Pseudomonadota</taxon>
        <taxon>Alphaproteobacteria</taxon>
        <taxon>Acetobacterales</taxon>
        <taxon>Acetobacteraceae</taxon>
        <taxon>Rhodovastum</taxon>
    </lineage>
</organism>
<evidence type="ECO:0000313" key="5">
    <source>
        <dbReference type="Proteomes" id="UP000325255"/>
    </source>
</evidence>
<dbReference type="InterPro" id="IPR002347">
    <property type="entry name" value="SDR_fam"/>
</dbReference>
<sequence>MTHPLAGQVAIVTGAGRGIGRAIARGLVGAGASVVAIAARQTGELESLAAELGEEHLVPVLADVTKEEDCTRVAVAAVDRFGGIDILVNNAGRGMRAVNESFPVTPVRFWEIEPDDWRLVVDTNVNGPFLMARAVVPIMLAARHGRIVNVSVNHETMHHAGFSPYGPSKAALEAESAIWAHDLAGTGVTVNVLTPGGPVRTGMIPPGVSEAVRAQMLDPTIMVPPLLWLTGPSAGDVSGRRFIASRWRSDLPPEKAAALAADNGETPGL</sequence>